<dbReference type="InterPro" id="IPR015947">
    <property type="entry name" value="PUA-like_sf"/>
</dbReference>
<evidence type="ECO:0000256" key="2">
    <source>
        <dbReference type="ARBA" id="ARBA00009895"/>
    </source>
</evidence>
<dbReference type="CDD" id="cd21151">
    <property type="entry name" value="PUA_Nip7-like"/>
    <property type="match status" value="1"/>
</dbReference>
<dbReference type="InterPro" id="IPR005155">
    <property type="entry name" value="UPF0113_PUA"/>
</dbReference>
<dbReference type="Pfam" id="PF03657">
    <property type="entry name" value="UPF0113"/>
    <property type="match status" value="1"/>
</dbReference>
<evidence type="ECO:0000256" key="4">
    <source>
        <dbReference type="ARBA" id="ARBA00022884"/>
    </source>
</evidence>
<dbReference type="InterPro" id="IPR055359">
    <property type="entry name" value="Nip7_N_euk"/>
</dbReference>
<dbReference type="CDD" id="cd21146">
    <property type="entry name" value="Nip7_N_euk"/>
    <property type="match status" value="1"/>
</dbReference>
<proteinExistence type="inferred from homology"/>
<dbReference type="EMBL" id="JAPCXC010000102">
    <property type="protein sequence ID" value="KAJ1605313.1"/>
    <property type="molecule type" value="Genomic_DNA"/>
</dbReference>
<dbReference type="GO" id="GO:0005730">
    <property type="term" value="C:nucleolus"/>
    <property type="evidence" value="ECO:0007669"/>
    <property type="project" value="UniProtKB-SubCell"/>
</dbReference>
<dbReference type="FunFam" id="2.30.130.10:FF:000002">
    <property type="entry name" value="60S ribosome subunit biogenesis protein NIP7 homolog"/>
    <property type="match status" value="1"/>
</dbReference>
<evidence type="ECO:0000313" key="8">
    <source>
        <dbReference type="EMBL" id="KAJ1605313.1"/>
    </source>
</evidence>
<feature type="domain" description="PUA" evidence="7">
    <location>
        <begin position="95"/>
        <end position="170"/>
    </location>
</feature>
<evidence type="ECO:0000256" key="3">
    <source>
        <dbReference type="ARBA" id="ARBA00022517"/>
    </source>
</evidence>
<comment type="subunit">
    <text evidence="6">Interacts with pre-ribosome complex.</text>
</comment>
<dbReference type="GO" id="GO:0042255">
    <property type="term" value="P:ribosome assembly"/>
    <property type="evidence" value="ECO:0007669"/>
    <property type="project" value="InterPro"/>
</dbReference>
<evidence type="ECO:0000259" key="7">
    <source>
        <dbReference type="SMART" id="SM00359"/>
    </source>
</evidence>
<dbReference type="InterPro" id="IPR016686">
    <property type="entry name" value="Ribosomal_synth_fac_NIP7"/>
</dbReference>
<dbReference type="PROSITE" id="PS50890">
    <property type="entry name" value="PUA"/>
    <property type="match status" value="1"/>
</dbReference>
<name>A0A9D5DEQ3_9CRYT</name>
<protein>
    <recommendedName>
        <fullName evidence="6">60S ribosome subunit biogenesis protein NIP7 homolog</fullName>
    </recommendedName>
</protein>
<dbReference type="GO" id="GO:0003723">
    <property type="term" value="F:RNA binding"/>
    <property type="evidence" value="ECO:0007669"/>
    <property type="project" value="UniProtKB-KW"/>
</dbReference>
<dbReference type="PANTHER" id="PTHR23415">
    <property type="entry name" value="CYCLIN-DEPENDENT KINASES REGULATORY SUBUNIT/60S RIBOSOME SUBUNIT BIOGENESIS PROTEIN NIP7"/>
    <property type="match status" value="1"/>
</dbReference>
<evidence type="ECO:0000256" key="5">
    <source>
        <dbReference type="ARBA" id="ARBA00023242"/>
    </source>
</evidence>
<dbReference type="SUPFAM" id="SSF88802">
    <property type="entry name" value="Pre-PUA domain"/>
    <property type="match status" value="1"/>
</dbReference>
<accession>A0A9D5DEQ3</accession>
<comment type="similarity">
    <text evidence="2 6">Belongs to the NIP7 family.</text>
</comment>
<dbReference type="AlphaFoldDB" id="A0A9D5DEQ3"/>
<keyword evidence="3 6" id="KW-0690">Ribosome biogenesis</keyword>
<dbReference type="InterPro" id="IPR002478">
    <property type="entry name" value="PUA"/>
</dbReference>
<dbReference type="PIRSF" id="PIRSF017190">
    <property type="entry name" value="Rbsml_synth_fac_NIP7"/>
    <property type="match status" value="1"/>
</dbReference>
<dbReference type="Gene3D" id="3.10.450.220">
    <property type="match status" value="1"/>
</dbReference>
<keyword evidence="4 6" id="KW-0694">RNA-binding</keyword>
<dbReference type="Proteomes" id="UP001067231">
    <property type="component" value="Unassembled WGS sequence"/>
</dbReference>
<reference evidence="8" key="1">
    <citation type="submission" date="2022-10" db="EMBL/GenBank/DDBJ databases">
        <title>Adaptive evolution leads to modifications in subtelomeric GC content in a zoonotic Cryptosporidium species.</title>
        <authorList>
            <person name="Li J."/>
            <person name="Feng Y."/>
            <person name="Xiao L."/>
        </authorList>
    </citation>
    <scope>NUCLEOTIDE SEQUENCE</scope>
    <source>
        <strain evidence="8">33844</strain>
    </source>
</reference>
<gene>
    <name evidence="8" type="ORF">OJ253_3221</name>
</gene>
<evidence type="ECO:0000256" key="6">
    <source>
        <dbReference type="PIRNR" id="PIRNR017190"/>
    </source>
</evidence>
<evidence type="ECO:0000256" key="1">
    <source>
        <dbReference type="ARBA" id="ARBA00004604"/>
    </source>
</evidence>
<dbReference type="InterPro" id="IPR040598">
    <property type="entry name" value="NIP7_N"/>
</dbReference>
<comment type="function">
    <text evidence="6">Required for proper 27S pre-rRNA processing and 60S ribosome subunit assembly.</text>
</comment>
<sequence length="180" mass="20264">MRPLTEEETKILFEKLSNYLGNNLLSLLEREDENYVFRLHKGNVFYMSETLAKAASLVPKKSLQSMGTCLGKFSKSNKFRLGITSLQYIARLTPNKVWVKPGGEQSYIYGNHVIKRHINRMTDGLSNNVGVVVFSMDELPLGFGVLAKSSADMKNADPETIAVYHQADVGEYLREEADLL</sequence>
<dbReference type="InterPro" id="IPR036974">
    <property type="entry name" value="PUA_sf"/>
</dbReference>
<dbReference type="OrthoDB" id="27490at2759"/>
<dbReference type="SUPFAM" id="SSF88697">
    <property type="entry name" value="PUA domain-like"/>
    <property type="match status" value="1"/>
</dbReference>
<organism evidence="8">
    <name type="scientific">Cryptosporidium canis</name>
    <dbReference type="NCBI Taxonomy" id="195482"/>
    <lineage>
        <taxon>Eukaryota</taxon>
        <taxon>Sar</taxon>
        <taxon>Alveolata</taxon>
        <taxon>Apicomplexa</taxon>
        <taxon>Conoidasida</taxon>
        <taxon>Coccidia</taxon>
        <taxon>Eucoccidiorida</taxon>
        <taxon>Eimeriorina</taxon>
        <taxon>Cryptosporidiidae</taxon>
        <taxon>Cryptosporidium</taxon>
    </lineage>
</organism>
<comment type="subcellular location">
    <subcellularLocation>
        <location evidence="1">Nucleus</location>
        <location evidence="1">Nucleolus</location>
    </subcellularLocation>
</comment>
<comment type="caution">
    <text evidence="8">The sequence shown here is derived from an EMBL/GenBank/DDBJ whole genome shotgun (WGS) entry which is preliminary data.</text>
</comment>
<dbReference type="SMART" id="SM00359">
    <property type="entry name" value="PUA"/>
    <property type="match status" value="1"/>
</dbReference>
<dbReference type="Pfam" id="PF17833">
    <property type="entry name" value="pre-PUA_NIP7"/>
    <property type="match status" value="1"/>
</dbReference>
<dbReference type="Gene3D" id="2.30.130.10">
    <property type="entry name" value="PUA domain"/>
    <property type="match status" value="1"/>
</dbReference>
<keyword evidence="5 6" id="KW-0539">Nucleus</keyword>
<dbReference type="FunFam" id="3.10.450.220:FF:000001">
    <property type="entry name" value="60S ribosome subunit biogenesis protein NIP7 homolog"/>
    <property type="match status" value="1"/>
</dbReference>